<evidence type="ECO:0000259" key="7">
    <source>
        <dbReference type="Pfam" id="PF01923"/>
    </source>
</evidence>
<dbReference type="InterPro" id="IPR036451">
    <property type="entry name" value="CblAdoTrfase-like_sf"/>
</dbReference>
<dbReference type="SUPFAM" id="SSF89028">
    <property type="entry name" value="Cobalamin adenosyltransferase-like"/>
    <property type="match status" value="1"/>
</dbReference>
<evidence type="ECO:0000256" key="1">
    <source>
        <dbReference type="ARBA" id="ARBA00007487"/>
    </source>
</evidence>
<comment type="catalytic activity">
    <reaction evidence="6">
        <text>2 cob(II)yrinate a,c diamide + reduced [electron-transfer flavoprotein] + 2 ATP = 2 adenosylcob(III)yrinate a,c-diamide + 2 triphosphate + oxidized [electron-transfer flavoprotein] + 3 H(+)</text>
        <dbReference type="Rhea" id="RHEA:11528"/>
        <dbReference type="Rhea" id="RHEA-COMP:10685"/>
        <dbReference type="Rhea" id="RHEA-COMP:10686"/>
        <dbReference type="ChEBI" id="CHEBI:15378"/>
        <dbReference type="ChEBI" id="CHEBI:18036"/>
        <dbReference type="ChEBI" id="CHEBI:30616"/>
        <dbReference type="ChEBI" id="CHEBI:57692"/>
        <dbReference type="ChEBI" id="CHEBI:58307"/>
        <dbReference type="ChEBI" id="CHEBI:58503"/>
        <dbReference type="ChEBI" id="CHEBI:58537"/>
        <dbReference type="EC" id="2.5.1.17"/>
    </reaction>
</comment>
<dbReference type="PANTHER" id="PTHR12213:SF0">
    <property type="entry name" value="CORRINOID ADENOSYLTRANSFERASE MMAB"/>
    <property type="match status" value="1"/>
</dbReference>
<dbReference type="FunFam" id="1.20.1200.10:FF:000001">
    <property type="entry name" value="Cob(I)yrinic acid a,c-diamide adenosyltransferase"/>
    <property type="match status" value="1"/>
</dbReference>
<accession>A0A1F6NPJ0</accession>
<dbReference type="InterPro" id="IPR016030">
    <property type="entry name" value="CblAdoTrfase-like"/>
</dbReference>
<dbReference type="EMBL" id="MFQW01000035">
    <property type="protein sequence ID" value="OGH85861.1"/>
    <property type="molecule type" value="Genomic_DNA"/>
</dbReference>
<comment type="catalytic activity">
    <reaction evidence="6">
        <text>2 cob(II)alamin + reduced [electron-transfer flavoprotein] + 2 ATP = 2 adenosylcob(III)alamin + 2 triphosphate + oxidized [electron-transfer flavoprotein] + 3 H(+)</text>
        <dbReference type="Rhea" id="RHEA:28671"/>
        <dbReference type="Rhea" id="RHEA-COMP:10685"/>
        <dbReference type="Rhea" id="RHEA-COMP:10686"/>
        <dbReference type="ChEBI" id="CHEBI:15378"/>
        <dbReference type="ChEBI" id="CHEBI:16304"/>
        <dbReference type="ChEBI" id="CHEBI:18036"/>
        <dbReference type="ChEBI" id="CHEBI:18408"/>
        <dbReference type="ChEBI" id="CHEBI:30616"/>
        <dbReference type="ChEBI" id="CHEBI:57692"/>
        <dbReference type="ChEBI" id="CHEBI:58307"/>
        <dbReference type="EC" id="2.5.1.17"/>
    </reaction>
</comment>
<dbReference type="Proteomes" id="UP000178349">
    <property type="component" value="Unassembled WGS sequence"/>
</dbReference>
<dbReference type="EC" id="2.5.1.17" evidence="6"/>
<gene>
    <name evidence="8" type="ORF">A2493_02335</name>
</gene>
<keyword evidence="3 6" id="KW-0808">Transferase</keyword>
<keyword evidence="4 6" id="KW-0547">Nucleotide-binding</keyword>
<comment type="caution">
    <text evidence="8">The sequence shown here is derived from an EMBL/GenBank/DDBJ whole genome shotgun (WGS) entry which is preliminary data.</text>
</comment>
<protein>
    <recommendedName>
        <fullName evidence="6">Corrinoid adenosyltransferase</fullName>
        <ecNumber evidence="6">2.5.1.17</ecNumber>
    </recommendedName>
    <alternativeName>
        <fullName evidence="6">Cob(II)alamin adenosyltransferase</fullName>
    </alternativeName>
    <alternativeName>
        <fullName evidence="6">Cob(II)yrinic acid a,c-diamide adenosyltransferase</fullName>
    </alternativeName>
    <alternativeName>
        <fullName evidence="6">Cobinamide/cobalamin adenosyltransferase</fullName>
    </alternativeName>
</protein>
<keyword evidence="5 6" id="KW-0067">ATP-binding</keyword>
<evidence type="ECO:0000313" key="9">
    <source>
        <dbReference type="Proteomes" id="UP000178349"/>
    </source>
</evidence>
<evidence type="ECO:0000256" key="5">
    <source>
        <dbReference type="ARBA" id="ARBA00022840"/>
    </source>
</evidence>
<dbReference type="GO" id="GO:0005524">
    <property type="term" value="F:ATP binding"/>
    <property type="evidence" value="ECO:0007669"/>
    <property type="project" value="UniProtKB-UniRule"/>
</dbReference>
<organism evidence="8 9">
    <name type="scientific">Candidatus Magasanikbacteria bacterium RIFOXYC12_FULL_33_11</name>
    <dbReference type="NCBI Taxonomy" id="1798701"/>
    <lineage>
        <taxon>Bacteria</taxon>
        <taxon>Candidatus Magasanikiibacteriota</taxon>
    </lineage>
</organism>
<feature type="domain" description="Cobalamin adenosyltransferase-like" evidence="7">
    <location>
        <begin position="3"/>
        <end position="168"/>
    </location>
</feature>
<evidence type="ECO:0000256" key="6">
    <source>
        <dbReference type="RuleBase" id="RU366026"/>
    </source>
</evidence>
<evidence type="ECO:0000256" key="2">
    <source>
        <dbReference type="ARBA" id="ARBA00011233"/>
    </source>
</evidence>
<dbReference type="Pfam" id="PF01923">
    <property type="entry name" value="Cob_adeno_trans"/>
    <property type="match status" value="1"/>
</dbReference>
<dbReference type="GO" id="GO:0009236">
    <property type="term" value="P:cobalamin biosynthetic process"/>
    <property type="evidence" value="ECO:0007669"/>
    <property type="project" value="UniProtKB-UniRule"/>
</dbReference>
<dbReference type="PANTHER" id="PTHR12213">
    <property type="entry name" value="CORRINOID ADENOSYLTRANSFERASE"/>
    <property type="match status" value="1"/>
</dbReference>
<evidence type="ECO:0000313" key="8">
    <source>
        <dbReference type="EMBL" id="OGH85861.1"/>
    </source>
</evidence>
<dbReference type="UniPathway" id="UPA00148">
    <property type="reaction ID" value="UER00233"/>
</dbReference>
<evidence type="ECO:0000256" key="4">
    <source>
        <dbReference type="ARBA" id="ARBA00022741"/>
    </source>
</evidence>
<dbReference type="NCBIfam" id="TIGR00636">
    <property type="entry name" value="PduO_Nterm"/>
    <property type="match status" value="1"/>
</dbReference>
<comment type="subunit">
    <text evidence="2">Homotrimer.</text>
</comment>
<evidence type="ECO:0000256" key="3">
    <source>
        <dbReference type="ARBA" id="ARBA00022679"/>
    </source>
</evidence>
<dbReference type="InterPro" id="IPR029499">
    <property type="entry name" value="PduO-typ"/>
</dbReference>
<sequence length="181" mass="20826">MKIYTKTGDKGETSLLGGKRVFKNCVEMEAIGEVDELNSFLGTLVSYLDEKFEIEKEYLQKIQNKLFDLGSNLAAVQTDLVKVPKIKDTDLEFLENGIDEMTKDLPELTQFILPGGSTKASFSFQARAVCRRAERIIIKLDQHYELDANIPKYLNRLSDYLFTLARYLNKKENIEEVTWKK</sequence>
<dbReference type="Gene3D" id="1.20.1200.10">
    <property type="entry name" value="Cobalamin adenosyltransferase-like"/>
    <property type="match status" value="1"/>
</dbReference>
<comment type="similarity">
    <text evidence="1 6">Belongs to the Cob(I)alamin adenosyltransferase family.</text>
</comment>
<dbReference type="GO" id="GO:0008817">
    <property type="term" value="F:corrinoid adenosyltransferase activity"/>
    <property type="evidence" value="ECO:0007669"/>
    <property type="project" value="UniProtKB-UniRule"/>
</dbReference>
<comment type="pathway">
    <text evidence="6">Cofactor biosynthesis; adenosylcobalamin biosynthesis; adenosylcobalamin from cob(II)yrinate a,c-diamide: step 2/7.</text>
</comment>
<keyword evidence="6" id="KW-0169">Cobalamin biosynthesis</keyword>
<name>A0A1F6NPJ0_9BACT</name>
<dbReference type="AlphaFoldDB" id="A0A1F6NPJ0"/>
<reference evidence="8 9" key="1">
    <citation type="journal article" date="2016" name="Nat. Commun.">
        <title>Thousands of microbial genomes shed light on interconnected biogeochemical processes in an aquifer system.</title>
        <authorList>
            <person name="Anantharaman K."/>
            <person name="Brown C.T."/>
            <person name="Hug L.A."/>
            <person name="Sharon I."/>
            <person name="Castelle C.J."/>
            <person name="Probst A.J."/>
            <person name="Thomas B.C."/>
            <person name="Singh A."/>
            <person name="Wilkins M.J."/>
            <person name="Karaoz U."/>
            <person name="Brodie E.L."/>
            <person name="Williams K.H."/>
            <person name="Hubbard S.S."/>
            <person name="Banfield J.F."/>
        </authorList>
    </citation>
    <scope>NUCLEOTIDE SEQUENCE [LARGE SCALE GENOMIC DNA]</scope>
</reference>
<proteinExistence type="inferred from homology"/>